<dbReference type="PANTHER" id="PTHR38110">
    <property type="entry name" value="CHROMOSOME 23, WHOLE GENOME SHOTGUN SEQUENCE"/>
    <property type="match status" value="1"/>
</dbReference>
<evidence type="ECO:0000259" key="1">
    <source>
        <dbReference type="Pfam" id="PF13622"/>
    </source>
</evidence>
<dbReference type="EMBL" id="NJET01000076">
    <property type="protein sequence ID" value="PHH62302.1"/>
    <property type="molecule type" value="Genomic_DNA"/>
</dbReference>
<sequence length="322" mass="35940">MEASLEEKTRVERLDQYTYAAELSEAFCVGMVPHGGYVASIFLRAAREHATSFGQPDAIAVHWQFLSKTAAGRAVLRIDEVRKGRAMSVLHVSLFQGKLPSEAPWVSPSTEPCVVAYITCRDIASESGISLPTNWSLPLPPPPANLSSLPRRLAGDKWSPFWARIMDVLPPFRSLEYYCPADADPLRPHLHLDFWLRLSQPNARFSETDLGFLADAVAPLILESYRPGKHDTAAPYFPRSKAFWYPTITMSLDVKKKLPPGGAEWLRIHTEAKVIRNGRLDSEVIMFDSEGDVVALSHHVAMIVDVERNFGPRDSAKSKSKM</sequence>
<evidence type="ECO:0000313" key="3">
    <source>
        <dbReference type="EMBL" id="PHH62302.1"/>
    </source>
</evidence>
<dbReference type="PANTHER" id="PTHR38110:SF1">
    <property type="entry name" value="THIOESTERASE DOMAIN-CONTAINING PROTEIN"/>
    <property type="match status" value="1"/>
</dbReference>
<dbReference type="SUPFAM" id="SSF54637">
    <property type="entry name" value="Thioesterase/thiol ester dehydrase-isomerase"/>
    <property type="match status" value="2"/>
</dbReference>
<feature type="domain" description="Acyl-CoA thioesterase-like C-terminal" evidence="2">
    <location>
        <begin position="159"/>
        <end position="303"/>
    </location>
</feature>
<dbReference type="InterPro" id="IPR049450">
    <property type="entry name" value="ACOT8-like_C"/>
</dbReference>
<feature type="domain" description="Acyl-CoA thioesterase-like N-terminal HotDog" evidence="1">
    <location>
        <begin position="25"/>
        <end position="120"/>
    </location>
</feature>
<evidence type="ECO:0008006" key="5">
    <source>
        <dbReference type="Google" id="ProtNLM"/>
    </source>
</evidence>
<dbReference type="InterPro" id="IPR049449">
    <property type="entry name" value="TesB_ACOT8-like_N"/>
</dbReference>
<gene>
    <name evidence="3" type="ORF">CDD81_7290</name>
</gene>
<proteinExistence type="predicted"/>
<dbReference type="Proteomes" id="UP000226192">
    <property type="component" value="Unassembled WGS sequence"/>
</dbReference>
<dbReference type="Pfam" id="PF20789">
    <property type="entry name" value="4HBT_3C"/>
    <property type="match status" value="1"/>
</dbReference>
<evidence type="ECO:0000259" key="2">
    <source>
        <dbReference type="Pfam" id="PF20789"/>
    </source>
</evidence>
<accession>A0A2C5Y4Z2</accession>
<dbReference type="InterPro" id="IPR029069">
    <property type="entry name" value="HotDog_dom_sf"/>
</dbReference>
<dbReference type="Gene3D" id="2.40.160.210">
    <property type="entry name" value="Acyl-CoA thioesterase, double hotdog domain"/>
    <property type="match status" value="1"/>
</dbReference>
<organism evidence="3 4">
    <name type="scientific">Ophiocordyceps australis</name>
    <dbReference type="NCBI Taxonomy" id="1399860"/>
    <lineage>
        <taxon>Eukaryota</taxon>
        <taxon>Fungi</taxon>
        <taxon>Dikarya</taxon>
        <taxon>Ascomycota</taxon>
        <taxon>Pezizomycotina</taxon>
        <taxon>Sordariomycetes</taxon>
        <taxon>Hypocreomycetidae</taxon>
        <taxon>Hypocreales</taxon>
        <taxon>Ophiocordycipitaceae</taxon>
        <taxon>Ophiocordyceps</taxon>
    </lineage>
</organism>
<protein>
    <recommendedName>
        <fullName evidence="5">Thioesterase domain-containing protein</fullName>
    </recommendedName>
</protein>
<dbReference type="InterPro" id="IPR052389">
    <property type="entry name" value="Sec_Metab_Biosynth-Assoc"/>
</dbReference>
<evidence type="ECO:0000313" key="4">
    <source>
        <dbReference type="Proteomes" id="UP000226192"/>
    </source>
</evidence>
<dbReference type="Pfam" id="PF13622">
    <property type="entry name" value="4HBT_3"/>
    <property type="match status" value="1"/>
</dbReference>
<comment type="caution">
    <text evidence="3">The sequence shown here is derived from an EMBL/GenBank/DDBJ whole genome shotgun (WGS) entry which is preliminary data.</text>
</comment>
<name>A0A2C5Y4Z2_9HYPO</name>
<dbReference type="OrthoDB" id="2532955at2759"/>
<keyword evidence="4" id="KW-1185">Reference proteome</keyword>
<dbReference type="STRING" id="1399860.A0A2C5Y4Z2"/>
<dbReference type="InterPro" id="IPR042171">
    <property type="entry name" value="Acyl-CoA_hotdog"/>
</dbReference>
<dbReference type="AlphaFoldDB" id="A0A2C5Y4Z2"/>
<reference evidence="3 4" key="1">
    <citation type="submission" date="2017-06" db="EMBL/GenBank/DDBJ databases">
        <title>Ant-infecting Ophiocordyceps genomes reveal a high diversity of potential behavioral manipulation genes and a possible major role for enterotoxins.</title>
        <authorList>
            <person name="De Bekker C."/>
            <person name="Evans H.C."/>
            <person name="Brachmann A."/>
            <person name="Hughes D.P."/>
        </authorList>
    </citation>
    <scope>NUCLEOTIDE SEQUENCE [LARGE SCALE GENOMIC DNA]</scope>
    <source>
        <strain evidence="3 4">Map64</strain>
    </source>
</reference>